<evidence type="ECO:0000256" key="1">
    <source>
        <dbReference type="SAM" id="MobiDB-lite"/>
    </source>
</evidence>
<feature type="compositionally biased region" description="Polar residues" evidence="1">
    <location>
        <begin position="1045"/>
        <end position="1071"/>
    </location>
</feature>
<feature type="region of interest" description="Disordered" evidence="1">
    <location>
        <begin position="210"/>
        <end position="281"/>
    </location>
</feature>
<feature type="compositionally biased region" description="Basic and acidic residues" evidence="1">
    <location>
        <begin position="1654"/>
        <end position="1668"/>
    </location>
</feature>
<feature type="compositionally biased region" description="Basic residues" evidence="1">
    <location>
        <begin position="1444"/>
        <end position="1459"/>
    </location>
</feature>
<dbReference type="EMBL" id="JAVRQU010000002">
    <property type="protein sequence ID" value="KAK5706561.1"/>
    <property type="molecule type" value="Genomic_DNA"/>
</dbReference>
<feature type="compositionally biased region" description="Polar residues" evidence="1">
    <location>
        <begin position="865"/>
        <end position="883"/>
    </location>
</feature>
<name>A0AAN7WI46_9PEZI</name>
<dbReference type="Proteomes" id="UP001310594">
    <property type="component" value="Unassembled WGS sequence"/>
</dbReference>
<accession>A0AAN7WI46</accession>
<feature type="region of interest" description="Disordered" evidence="1">
    <location>
        <begin position="1651"/>
        <end position="1678"/>
    </location>
</feature>
<gene>
    <name evidence="3" type="ORF">LTR97_001551</name>
</gene>
<comment type="caution">
    <text evidence="3">The sequence shown here is derived from an EMBL/GenBank/DDBJ whole genome shotgun (WGS) entry which is preliminary data.</text>
</comment>
<organism evidence="3 4">
    <name type="scientific">Elasticomyces elasticus</name>
    <dbReference type="NCBI Taxonomy" id="574655"/>
    <lineage>
        <taxon>Eukaryota</taxon>
        <taxon>Fungi</taxon>
        <taxon>Dikarya</taxon>
        <taxon>Ascomycota</taxon>
        <taxon>Pezizomycotina</taxon>
        <taxon>Dothideomycetes</taxon>
        <taxon>Dothideomycetidae</taxon>
        <taxon>Mycosphaerellales</taxon>
        <taxon>Teratosphaeriaceae</taxon>
        <taxon>Elasticomyces</taxon>
    </lineage>
</organism>
<feature type="region of interest" description="Disordered" evidence="1">
    <location>
        <begin position="558"/>
        <end position="592"/>
    </location>
</feature>
<feature type="compositionally biased region" description="Low complexity" evidence="1">
    <location>
        <begin position="1149"/>
        <end position="1158"/>
    </location>
</feature>
<feature type="compositionally biased region" description="Polar residues" evidence="1">
    <location>
        <begin position="248"/>
        <end position="267"/>
    </location>
</feature>
<feature type="compositionally biased region" description="Low complexity" evidence="1">
    <location>
        <begin position="786"/>
        <end position="799"/>
    </location>
</feature>
<feature type="region of interest" description="Disordered" evidence="1">
    <location>
        <begin position="327"/>
        <end position="543"/>
    </location>
</feature>
<evidence type="ECO:0000259" key="2">
    <source>
        <dbReference type="SMART" id="SM00360"/>
    </source>
</evidence>
<dbReference type="InterPro" id="IPR012677">
    <property type="entry name" value="Nucleotide-bd_a/b_plait_sf"/>
</dbReference>
<feature type="compositionally biased region" description="Basic and acidic residues" evidence="1">
    <location>
        <begin position="1593"/>
        <end position="1603"/>
    </location>
</feature>
<feature type="compositionally biased region" description="Polar residues" evidence="1">
    <location>
        <begin position="742"/>
        <end position="752"/>
    </location>
</feature>
<feature type="compositionally biased region" description="Low complexity" evidence="1">
    <location>
        <begin position="464"/>
        <end position="474"/>
    </location>
</feature>
<feature type="compositionally biased region" description="Acidic residues" evidence="1">
    <location>
        <begin position="1604"/>
        <end position="1614"/>
    </location>
</feature>
<feature type="compositionally biased region" description="Basic and acidic residues" evidence="1">
    <location>
        <begin position="1119"/>
        <end position="1128"/>
    </location>
</feature>
<dbReference type="InterPro" id="IPR035979">
    <property type="entry name" value="RBD_domain_sf"/>
</dbReference>
<feature type="compositionally biased region" description="Polar residues" evidence="1">
    <location>
        <begin position="726"/>
        <end position="736"/>
    </location>
</feature>
<dbReference type="CDD" id="cd00590">
    <property type="entry name" value="RRM_SF"/>
    <property type="match status" value="1"/>
</dbReference>
<feature type="compositionally biased region" description="Basic and acidic residues" evidence="1">
    <location>
        <begin position="985"/>
        <end position="1011"/>
    </location>
</feature>
<dbReference type="GO" id="GO:0003723">
    <property type="term" value="F:RNA binding"/>
    <property type="evidence" value="ECO:0007669"/>
    <property type="project" value="InterPro"/>
</dbReference>
<dbReference type="SMART" id="SM00360">
    <property type="entry name" value="RRM"/>
    <property type="match status" value="1"/>
</dbReference>
<feature type="region of interest" description="Disordered" evidence="1">
    <location>
        <begin position="723"/>
        <end position="831"/>
    </location>
</feature>
<feature type="compositionally biased region" description="Polar residues" evidence="1">
    <location>
        <begin position="1096"/>
        <end position="1105"/>
    </location>
</feature>
<feature type="compositionally biased region" description="Polar residues" evidence="1">
    <location>
        <begin position="1579"/>
        <end position="1592"/>
    </location>
</feature>
<feature type="compositionally biased region" description="Low complexity" evidence="1">
    <location>
        <begin position="389"/>
        <end position="415"/>
    </location>
</feature>
<evidence type="ECO:0000313" key="3">
    <source>
        <dbReference type="EMBL" id="KAK5706561.1"/>
    </source>
</evidence>
<sequence>MAADSKEPDGPVEPVIVSGDRYADLAPYCGRIYALDNKKWRDVLPWEFPQRASKEQEEAFLLTYFSIRETQIQSFKFLKQAWYCIAMWNAQVKVPQVAEKWMTDTGIMPTDPEMARFVTAKAAKLETFFSPDEVAQYGEKLLRVVMQHLQWLVNSATRHDSGAEATEQDIAAGAQKTSGTAGTDSLQVPAQSDVTKSAVVPKVGLALSEHRVSGEQTAQEPVRRPRAGSSVDYTNYAPPPLQNRKRMNSNAKPSHNARTATAQQLEQQRGGANFGSSYQQSPHFNIPALTIGNDRSFSNNMQPHQPFFQQRTASDAMPQYIQSPSAFQQQMAPVKLPSAEQYQGPPQPPGPYGQGMPQHSGPPGMPYEERHFQQVPPGFAPSHYHQHQHPQYQPQQQPVYYSNSQLNNHSNGNNSERQYDNGMQGGEDYGKQYYNRHESTSHPSRGGARPRGNSMSGKGKGSRGSRNSFNNGPRPDFNGGRRPSIDQNTSQRPDAVYYQNRRNSTFGGNWRKSGDQPQYQHNENVQPGRAFSGPDTLDQSASTPGLEQIYHPAAMPNAAQEGGQSFPRDLRRPSIASGSDSRHITQHSQYEARQHLPSEVSAFQKKLIYDEMQACPEKMITETSIGVDCDHVRKLVIFTVPFQVTENQVGIFFERCGPVMSVKEHHSHVHDTARAVWIVFGDHVTASKALSMVDQKCLGDFPLKIKVPKEYWDITHGKFPGEGHPQYTSYTGNPRSAHQHQAPHTNKTSMQVPPSVPEHHEQQPLGGNTPTKKTAPDSTLHKELLSGSTTPTPSSGGTPKKAKNKSKSKKKSTNDLLTAAKASETSGADRDAVKAATGVGVDAVKGVEVKSTVPEPLDIDKTVESRGSLSTQSSEPAQTTSEIAFSPEAEFKARFPQPDQHSMPMKDNNADADQLFRATPATIKEEAGEAGSDDVTAGPPSDEAQKAESQTTGSGEAASNDAVNSTTDVAVSESPAKTNGEALDDSFHTAKGTPEHDQQSKTDRKRDRESEESVDTDLSLATARSRASTVIHRPETPSGDIVKKTSVTASEKSEASTAVSATLTENGSRATPDTLPASALSEKSKSQSDVAPMSPVSATSDSTAKSLPKKASVALPRVRIVEPPKSHGDGNAGDLQRTVSGTSIPPTPSFFTAPSTPALPAEIETTESDAVKVDEVAQQASKAAEKAEKSKGPAQTTSLLGSLFAKPQKQKPKKSKPQKGKGSIKGKPKAYDDAASEATSEGIMDRIEENFARNAPLPGPPSSTPNVDVDDNEQQDTDKRTSPQSSRDASPSKARSAFGKLGAIVGGAMMGFGRSTQTTTTEKTVEEQRQSQPMPTVEKSDSPVTKTKSADGLTDTKKPVFTFTSDHGLPPPIASMATPSTSSGSAPTRSPDQPFQFFGEDDRTAGALNPGDSGGGDVAKVGLGIIAADDTGADAADVNDEAKPKKKKKRSAGKKKKSKGTGAQEGEADAGQEDEHEILDGDEKVKAGGLYEMRPKSNGKPGCDLLRDDTSEATSRTLHSDAGSEASSRTLGRVSSREQTPSSTAAESSPHQSPLRLQNMIRKQNDLLVAAPSRLVMTRQKNNPSRSKTQGSEGEKDAEKTLYLEDDTMSSDGDDERRRAGKQMDKIIDSVKKQQQQTMKENKPMLYVYLGPGKQEKKDEGSKKARVEEVEDEDEAVRKAAKRRVEREAAAGKA</sequence>
<feature type="compositionally biased region" description="Low complexity" evidence="1">
    <location>
        <begin position="1427"/>
        <end position="1436"/>
    </location>
</feature>
<protein>
    <recommendedName>
        <fullName evidence="2">RRM domain-containing protein</fullName>
    </recommendedName>
</protein>
<dbReference type="InterPro" id="IPR000504">
    <property type="entry name" value="RRM_dom"/>
</dbReference>
<feature type="compositionally biased region" description="Low complexity" evidence="1">
    <location>
        <begin position="1374"/>
        <end position="1391"/>
    </location>
</feature>
<evidence type="ECO:0000313" key="4">
    <source>
        <dbReference type="Proteomes" id="UP001310594"/>
    </source>
</evidence>
<feature type="compositionally biased region" description="Polar residues" evidence="1">
    <location>
        <begin position="515"/>
        <end position="525"/>
    </location>
</feature>
<dbReference type="SUPFAM" id="SSF54928">
    <property type="entry name" value="RNA-binding domain, RBD"/>
    <property type="match status" value="1"/>
</dbReference>
<feature type="compositionally biased region" description="Polar residues" evidence="1">
    <location>
        <begin position="1537"/>
        <end position="1556"/>
    </location>
</feature>
<feature type="domain" description="RRM" evidence="2">
    <location>
        <begin position="634"/>
        <end position="706"/>
    </location>
</feature>
<feature type="compositionally biased region" description="Basic residues" evidence="1">
    <location>
        <begin position="1208"/>
        <end position="1228"/>
    </location>
</feature>
<feature type="region of interest" description="Disordered" evidence="1">
    <location>
        <begin position="855"/>
        <end position="1625"/>
    </location>
</feature>
<feature type="compositionally biased region" description="Acidic residues" evidence="1">
    <location>
        <begin position="1466"/>
        <end position="1477"/>
    </location>
</feature>
<feature type="compositionally biased region" description="Basic and acidic residues" evidence="1">
    <location>
        <begin position="1615"/>
        <end position="1625"/>
    </location>
</feature>
<reference evidence="3" key="1">
    <citation type="submission" date="2023-08" db="EMBL/GenBank/DDBJ databases">
        <title>Black Yeasts Isolated from many extreme environments.</title>
        <authorList>
            <person name="Coleine C."/>
            <person name="Stajich J.E."/>
            <person name="Selbmann L."/>
        </authorList>
    </citation>
    <scope>NUCLEOTIDE SEQUENCE</scope>
    <source>
        <strain evidence="3">CCFEE 5810</strain>
    </source>
</reference>
<dbReference type="Gene3D" id="3.30.70.330">
    <property type="match status" value="1"/>
</dbReference>
<feature type="compositionally biased region" description="Basic residues" evidence="1">
    <location>
        <begin position="800"/>
        <end position="811"/>
    </location>
</feature>
<proteinExistence type="predicted"/>